<proteinExistence type="predicted"/>
<protein>
    <submittedName>
        <fullName evidence="1">16976_t:CDS:1</fullName>
    </submittedName>
</protein>
<evidence type="ECO:0000313" key="2">
    <source>
        <dbReference type="Proteomes" id="UP000789366"/>
    </source>
</evidence>
<reference evidence="1" key="1">
    <citation type="submission" date="2021-06" db="EMBL/GenBank/DDBJ databases">
        <authorList>
            <person name="Kallberg Y."/>
            <person name="Tangrot J."/>
            <person name="Rosling A."/>
        </authorList>
    </citation>
    <scope>NUCLEOTIDE SEQUENCE</scope>
    <source>
        <strain evidence="1">28 12/20/2015</strain>
    </source>
</reference>
<dbReference type="EMBL" id="CAJVPW010017948">
    <property type="protein sequence ID" value="CAG8679309.1"/>
    <property type="molecule type" value="Genomic_DNA"/>
</dbReference>
<sequence>PIAGPLAKYIVTHLLSHFGTSAYFSSTAITSLCNEKLHHPEPKVSTHTELQSKWTMALPKSQYKENIKYIIYINIYANYACREPNYNRIR</sequence>
<evidence type="ECO:0000313" key="1">
    <source>
        <dbReference type="EMBL" id="CAG8679309.1"/>
    </source>
</evidence>
<gene>
    <name evidence="1" type="ORF">SPELUC_LOCUS10068</name>
</gene>
<keyword evidence="2" id="KW-1185">Reference proteome</keyword>
<organism evidence="1 2">
    <name type="scientific">Cetraspora pellucida</name>
    <dbReference type="NCBI Taxonomy" id="1433469"/>
    <lineage>
        <taxon>Eukaryota</taxon>
        <taxon>Fungi</taxon>
        <taxon>Fungi incertae sedis</taxon>
        <taxon>Mucoromycota</taxon>
        <taxon>Glomeromycotina</taxon>
        <taxon>Glomeromycetes</taxon>
        <taxon>Diversisporales</taxon>
        <taxon>Gigasporaceae</taxon>
        <taxon>Cetraspora</taxon>
    </lineage>
</organism>
<dbReference type="Proteomes" id="UP000789366">
    <property type="component" value="Unassembled WGS sequence"/>
</dbReference>
<accession>A0ACA9P1R9</accession>
<feature type="non-terminal residue" evidence="1">
    <location>
        <position position="1"/>
    </location>
</feature>
<comment type="caution">
    <text evidence="1">The sequence shown here is derived from an EMBL/GenBank/DDBJ whole genome shotgun (WGS) entry which is preliminary data.</text>
</comment>
<name>A0ACA9P1R9_9GLOM</name>